<sequence>MATEIERKFLVRGDFFPEVYDSKRIVQGYICSSPERSVRVRIRGNEGYLTIKGASNVDGTTRYEFEKKITEEEACQLLALCEPGTISKVRHLVKAGDHIFEVDVFDGENQGLVVAEIELKEASEVFIHPDWLGEEVTGDVRYYNSMLSRHPYRTWENKK</sequence>
<accession>A0A1T5D4M5</accession>
<evidence type="ECO:0000313" key="4">
    <source>
        <dbReference type="Proteomes" id="UP000190852"/>
    </source>
</evidence>
<proteinExistence type="predicted"/>
<dbReference type="InterPro" id="IPR023577">
    <property type="entry name" value="CYTH_domain"/>
</dbReference>
<dbReference type="SMART" id="SM01118">
    <property type="entry name" value="CYTH"/>
    <property type="match status" value="1"/>
</dbReference>
<dbReference type="PROSITE" id="PS51707">
    <property type="entry name" value="CYTH"/>
    <property type="match status" value="1"/>
</dbReference>
<gene>
    <name evidence="3" type="ORF">SAMN05660349_02241</name>
</gene>
<dbReference type="InterPro" id="IPR033469">
    <property type="entry name" value="CYTH-like_dom_sf"/>
</dbReference>
<dbReference type="InterPro" id="IPR012042">
    <property type="entry name" value="NeuTTM/CthTTM-like"/>
</dbReference>
<dbReference type="Gene3D" id="2.40.320.10">
    <property type="entry name" value="Hypothetical Protein Pfu-838710-001"/>
    <property type="match status" value="1"/>
</dbReference>
<evidence type="ECO:0000256" key="1">
    <source>
        <dbReference type="PIRSR" id="PIRSR016487-1"/>
    </source>
</evidence>
<dbReference type="SUPFAM" id="SSF55154">
    <property type="entry name" value="CYTH-like phosphatases"/>
    <property type="match status" value="1"/>
</dbReference>
<dbReference type="EMBL" id="FUYQ01000016">
    <property type="protein sequence ID" value="SKB66645.1"/>
    <property type="molecule type" value="Genomic_DNA"/>
</dbReference>
<name>A0A1T5D4M5_9BACT</name>
<dbReference type="RefSeq" id="WP_079683716.1">
    <property type="nucleotide sequence ID" value="NZ_FUYQ01000016.1"/>
</dbReference>
<protein>
    <submittedName>
        <fullName evidence="3">CYTH domain-containing protein</fullName>
    </submittedName>
</protein>
<dbReference type="AlphaFoldDB" id="A0A1T5D4M5"/>
<reference evidence="4" key="1">
    <citation type="submission" date="2017-02" db="EMBL/GenBank/DDBJ databases">
        <authorList>
            <person name="Varghese N."/>
            <person name="Submissions S."/>
        </authorList>
    </citation>
    <scope>NUCLEOTIDE SEQUENCE [LARGE SCALE GENOMIC DNA]</scope>
    <source>
        <strain evidence="4">DSM 24967</strain>
    </source>
</reference>
<dbReference type="PIRSF" id="PIRSF016487">
    <property type="entry name" value="CYTH_UCP016487"/>
    <property type="match status" value="1"/>
</dbReference>
<evidence type="ECO:0000313" key="3">
    <source>
        <dbReference type="EMBL" id="SKB66645.1"/>
    </source>
</evidence>
<evidence type="ECO:0000259" key="2">
    <source>
        <dbReference type="PROSITE" id="PS51707"/>
    </source>
</evidence>
<dbReference type="CDD" id="cd07891">
    <property type="entry name" value="CYTH-like_CthTTM-like_1"/>
    <property type="match status" value="1"/>
</dbReference>
<feature type="domain" description="CYTH" evidence="2">
    <location>
        <begin position="2"/>
        <end position="149"/>
    </location>
</feature>
<dbReference type="Proteomes" id="UP000190852">
    <property type="component" value="Unassembled WGS sequence"/>
</dbReference>
<organism evidence="3 4">
    <name type="scientific">Parabacteroides chartae</name>
    <dbReference type="NCBI Taxonomy" id="1037355"/>
    <lineage>
        <taxon>Bacteria</taxon>
        <taxon>Pseudomonadati</taxon>
        <taxon>Bacteroidota</taxon>
        <taxon>Bacteroidia</taxon>
        <taxon>Bacteroidales</taxon>
        <taxon>Tannerellaceae</taxon>
        <taxon>Parabacteroides</taxon>
    </lineage>
</organism>
<dbReference type="PANTHER" id="PTHR40114:SF1">
    <property type="entry name" value="SLR0698 PROTEIN"/>
    <property type="match status" value="1"/>
</dbReference>
<feature type="active site" description="Proton acceptor" evidence="1">
    <location>
        <position position="29"/>
    </location>
</feature>
<dbReference type="PANTHER" id="PTHR40114">
    <property type="entry name" value="SLR0698 PROTEIN"/>
    <property type="match status" value="1"/>
</dbReference>
<dbReference type="Pfam" id="PF01928">
    <property type="entry name" value="CYTH"/>
    <property type="match status" value="1"/>
</dbReference>
<keyword evidence="4" id="KW-1185">Reference proteome</keyword>